<feature type="region of interest" description="Disordered" evidence="2">
    <location>
        <begin position="16"/>
        <end position="36"/>
    </location>
</feature>
<feature type="compositionally biased region" description="Acidic residues" evidence="2">
    <location>
        <begin position="17"/>
        <end position="35"/>
    </location>
</feature>
<comment type="caution">
    <text evidence="4">The sequence shown here is derived from an EMBL/GenBank/DDBJ whole genome shotgun (WGS) entry which is preliminary data.</text>
</comment>
<name>A0A397JL42_9GLOM</name>
<feature type="transmembrane region" description="Helical" evidence="3">
    <location>
        <begin position="180"/>
        <end position="202"/>
    </location>
</feature>
<keyword evidence="3" id="KW-0812">Transmembrane</keyword>
<organism evidence="4 5">
    <name type="scientific">Diversispora epigaea</name>
    <dbReference type="NCBI Taxonomy" id="1348612"/>
    <lineage>
        <taxon>Eukaryota</taxon>
        <taxon>Fungi</taxon>
        <taxon>Fungi incertae sedis</taxon>
        <taxon>Mucoromycota</taxon>
        <taxon>Glomeromycotina</taxon>
        <taxon>Glomeromycetes</taxon>
        <taxon>Diversisporales</taxon>
        <taxon>Diversisporaceae</taxon>
        <taxon>Diversispora</taxon>
    </lineage>
</organism>
<dbReference type="Proteomes" id="UP000266861">
    <property type="component" value="Unassembled WGS sequence"/>
</dbReference>
<proteinExistence type="predicted"/>
<feature type="compositionally biased region" description="Polar residues" evidence="2">
    <location>
        <begin position="337"/>
        <end position="357"/>
    </location>
</feature>
<accession>A0A397JL42</accession>
<keyword evidence="1" id="KW-0175">Coiled coil</keyword>
<keyword evidence="5" id="KW-1185">Reference proteome</keyword>
<evidence type="ECO:0000256" key="1">
    <source>
        <dbReference type="SAM" id="Coils"/>
    </source>
</evidence>
<dbReference type="AlphaFoldDB" id="A0A397JL42"/>
<keyword evidence="3" id="KW-0472">Membrane</keyword>
<keyword evidence="3" id="KW-1133">Transmembrane helix</keyword>
<evidence type="ECO:0000313" key="5">
    <source>
        <dbReference type="Proteomes" id="UP000266861"/>
    </source>
</evidence>
<feature type="coiled-coil region" evidence="1">
    <location>
        <begin position="125"/>
        <end position="159"/>
    </location>
</feature>
<evidence type="ECO:0000313" key="4">
    <source>
        <dbReference type="EMBL" id="RHZ88651.1"/>
    </source>
</evidence>
<gene>
    <name evidence="4" type="ORF">Glove_21g61</name>
</gene>
<evidence type="ECO:0000256" key="2">
    <source>
        <dbReference type="SAM" id="MobiDB-lite"/>
    </source>
</evidence>
<feature type="transmembrane region" description="Helical" evidence="3">
    <location>
        <begin position="214"/>
        <end position="232"/>
    </location>
</feature>
<feature type="region of interest" description="Disordered" evidence="2">
    <location>
        <begin position="335"/>
        <end position="357"/>
    </location>
</feature>
<evidence type="ECO:0000256" key="3">
    <source>
        <dbReference type="SAM" id="Phobius"/>
    </source>
</evidence>
<protein>
    <submittedName>
        <fullName evidence="4">Uncharacterized protein</fullName>
    </submittedName>
</protein>
<reference evidence="4 5" key="1">
    <citation type="submission" date="2018-08" db="EMBL/GenBank/DDBJ databases">
        <title>Genome and evolution of the arbuscular mycorrhizal fungus Diversispora epigaea (formerly Glomus versiforme) and its bacterial endosymbionts.</title>
        <authorList>
            <person name="Sun X."/>
            <person name="Fei Z."/>
            <person name="Harrison M."/>
        </authorList>
    </citation>
    <scope>NUCLEOTIDE SEQUENCE [LARGE SCALE GENOMIC DNA]</scope>
    <source>
        <strain evidence="4 5">IT104</strain>
    </source>
</reference>
<dbReference type="OrthoDB" id="10537197at2759"/>
<sequence length="357" mass="41615">MSKISDDQLSQIIIAESIDEDDSATVEPRDEEGGEAYESIEIQGIKEAVSLLFQNLRECKTTTQDKILNTKYQEISDTTQKIYTNFRDSLVISERLRSHSEAFQVTDTDAQYNHNGISVEIKDLVKKIENNFKRIKVQMEKIQDEILKHKRDIDKKNDSIDIKNNEIIMHKEKKEIYSFIYPRLALLGSIFQVIAFLILFFIYPSPHDSLRDDVLLFAKGFFLIFIGFGFSLSSSSHEKKVTETEKYLEQTKKFLEESNKNDVEKVEEKLSNLIKQLGIMCKWWNQNRKNLEELIIEPNPQLSKEKWESIQQQCDAYFQNVSQVMNENNRLKEIDLSNESESSGSRNDENNVTNEII</sequence>
<dbReference type="EMBL" id="PQFF01000019">
    <property type="protein sequence ID" value="RHZ88651.1"/>
    <property type="molecule type" value="Genomic_DNA"/>
</dbReference>